<sequence>MYNGSALYIITSRLRKNKRDLQNFVFSLSLGINPSVNLRTWETNEKDCRGRTIAETMAGLLQLMMGTLTLQPWTGDALFAQLEHAGRHAIELGPHGTIDCDSAPPSWLKPKERAKRKAKRGCSVPVGANDRLLRGEIPTAGTNQTELNPSNCAFGTLRFLFLFSPLIFPPAPTTSSMHFYACLIPFFGLPPPSTSQSYSMPPTLTSGWKHSICS</sequence>
<dbReference type="Proteomes" id="UP000248349">
    <property type="component" value="Unassembled WGS sequence"/>
</dbReference>
<organism evidence="1 2">
    <name type="scientific">Aspergillus saccharolyticus JOP 1030-1</name>
    <dbReference type="NCBI Taxonomy" id="1450539"/>
    <lineage>
        <taxon>Eukaryota</taxon>
        <taxon>Fungi</taxon>
        <taxon>Dikarya</taxon>
        <taxon>Ascomycota</taxon>
        <taxon>Pezizomycotina</taxon>
        <taxon>Eurotiomycetes</taxon>
        <taxon>Eurotiomycetidae</taxon>
        <taxon>Eurotiales</taxon>
        <taxon>Aspergillaceae</taxon>
        <taxon>Aspergillus</taxon>
        <taxon>Aspergillus subgen. Circumdati</taxon>
    </lineage>
</organism>
<evidence type="ECO:0000313" key="1">
    <source>
        <dbReference type="EMBL" id="PYH48388.1"/>
    </source>
</evidence>
<reference evidence="1 2" key="1">
    <citation type="submission" date="2016-12" db="EMBL/GenBank/DDBJ databases">
        <title>The genomes of Aspergillus section Nigri reveals drivers in fungal speciation.</title>
        <authorList>
            <consortium name="DOE Joint Genome Institute"/>
            <person name="Vesth T.C."/>
            <person name="Nybo J."/>
            <person name="Theobald S."/>
            <person name="Brandl J."/>
            <person name="Frisvad J.C."/>
            <person name="Nielsen K.F."/>
            <person name="Lyhne E.K."/>
            <person name="Kogle M.E."/>
            <person name="Kuo A."/>
            <person name="Riley R."/>
            <person name="Clum A."/>
            <person name="Nolan M."/>
            <person name="Lipzen A."/>
            <person name="Salamov A."/>
            <person name="Henrissat B."/>
            <person name="Wiebenga A."/>
            <person name="De Vries R.P."/>
            <person name="Grigoriev I.V."/>
            <person name="Mortensen U.H."/>
            <person name="Andersen M.R."/>
            <person name="Baker S.E."/>
        </authorList>
    </citation>
    <scope>NUCLEOTIDE SEQUENCE [LARGE SCALE GENOMIC DNA]</scope>
    <source>
        <strain evidence="1 2">JOP 1030-1</strain>
    </source>
</reference>
<dbReference type="AlphaFoldDB" id="A0A319A9L1"/>
<evidence type="ECO:0000313" key="2">
    <source>
        <dbReference type="Proteomes" id="UP000248349"/>
    </source>
</evidence>
<dbReference type="GeneID" id="37071825"/>
<dbReference type="RefSeq" id="XP_025434370.1">
    <property type="nucleotide sequence ID" value="XM_025570597.1"/>
</dbReference>
<keyword evidence="2" id="KW-1185">Reference proteome</keyword>
<name>A0A319A9L1_9EURO</name>
<gene>
    <name evidence="1" type="ORF">BP01DRAFT_146917</name>
</gene>
<protein>
    <submittedName>
        <fullName evidence="1">Uncharacterized protein</fullName>
    </submittedName>
</protein>
<proteinExistence type="predicted"/>
<dbReference type="EMBL" id="KZ821221">
    <property type="protein sequence ID" value="PYH48388.1"/>
    <property type="molecule type" value="Genomic_DNA"/>
</dbReference>
<accession>A0A319A9L1</accession>